<gene>
    <name evidence="2" type="ORF">E8E12_010815</name>
</gene>
<dbReference type="Proteomes" id="UP000758155">
    <property type="component" value="Unassembled WGS sequence"/>
</dbReference>
<evidence type="ECO:0000256" key="1">
    <source>
        <dbReference type="SAM" id="MobiDB-lite"/>
    </source>
</evidence>
<dbReference type="OrthoDB" id="5429780at2759"/>
<protein>
    <submittedName>
        <fullName evidence="2">Uncharacterized protein</fullName>
    </submittedName>
</protein>
<keyword evidence="3" id="KW-1185">Reference proteome</keyword>
<sequence length="219" mass="23245">MSQSPSDQLKLTPQEVSNLTSNNLILPPVPGSDKRKVSATFLQTPSSSSSPVATVRHISSVAPGSFVDLPTHLDSAATLQICGFDAATATAIYSAFLNKPPHSTNTLLAYAIAHMQPPTHPQTAASSRQQLLARVGASDEMRRVFEAEEHQQILQTEPLHFWVVHAIRGNYRAVQSALGRVKQAAGNISEDGQIAKAQTETPAPSPTVSGPLTGSGRHA</sequence>
<name>A0A9P5C4K4_9PLEO</name>
<dbReference type="EMBL" id="SWKV01000009">
    <property type="protein sequence ID" value="KAF3044454.1"/>
    <property type="molecule type" value="Genomic_DNA"/>
</dbReference>
<accession>A0A9P5C4K4</accession>
<evidence type="ECO:0000313" key="2">
    <source>
        <dbReference type="EMBL" id="KAF3044454.1"/>
    </source>
</evidence>
<feature type="compositionally biased region" description="Polar residues" evidence="1">
    <location>
        <begin position="196"/>
        <end position="212"/>
    </location>
</feature>
<evidence type="ECO:0000313" key="3">
    <source>
        <dbReference type="Proteomes" id="UP000758155"/>
    </source>
</evidence>
<comment type="caution">
    <text evidence="2">The sequence shown here is derived from an EMBL/GenBank/DDBJ whole genome shotgun (WGS) entry which is preliminary data.</text>
</comment>
<feature type="region of interest" description="Disordered" evidence="1">
    <location>
        <begin position="193"/>
        <end position="219"/>
    </location>
</feature>
<organism evidence="2 3">
    <name type="scientific">Didymella heteroderae</name>
    <dbReference type="NCBI Taxonomy" id="1769908"/>
    <lineage>
        <taxon>Eukaryota</taxon>
        <taxon>Fungi</taxon>
        <taxon>Dikarya</taxon>
        <taxon>Ascomycota</taxon>
        <taxon>Pezizomycotina</taxon>
        <taxon>Dothideomycetes</taxon>
        <taxon>Pleosporomycetidae</taxon>
        <taxon>Pleosporales</taxon>
        <taxon>Pleosporineae</taxon>
        <taxon>Didymellaceae</taxon>
        <taxon>Didymella</taxon>
    </lineage>
</organism>
<reference evidence="2" key="1">
    <citation type="submission" date="2019-04" db="EMBL/GenBank/DDBJ databases">
        <title>Sequencing of skin fungus with MAO and IRED activity.</title>
        <authorList>
            <person name="Marsaioli A.J."/>
            <person name="Bonatto J.M.C."/>
            <person name="Reis Junior O."/>
        </authorList>
    </citation>
    <scope>NUCLEOTIDE SEQUENCE</scope>
    <source>
        <strain evidence="2">28M1</strain>
    </source>
</reference>
<proteinExistence type="predicted"/>
<dbReference type="AlphaFoldDB" id="A0A9P5C4K4"/>